<evidence type="ECO:0000256" key="2">
    <source>
        <dbReference type="SAM" id="MobiDB-lite"/>
    </source>
</evidence>
<feature type="region of interest" description="Disordered" evidence="2">
    <location>
        <begin position="45"/>
        <end position="96"/>
    </location>
</feature>
<feature type="compositionally biased region" description="Basic and acidic residues" evidence="2">
    <location>
        <begin position="9"/>
        <end position="20"/>
    </location>
</feature>
<dbReference type="PANTHER" id="PTHR28348">
    <property type="entry name" value="UPF0193 PROTEIN EVG1"/>
    <property type="match status" value="1"/>
</dbReference>
<feature type="region of interest" description="Disordered" evidence="2">
    <location>
        <begin position="1"/>
        <end position="21"/>
    </location>
</feature>
<dbReference type="PANTHER" id="PTHR28348:SF1">
    <property type="entry name" value="UPF0193 PROTEIN EVG1"/>
    <property type="match status" value="1"/>
</dbReference>
<evidence type="ECO:0000313" key="3">
    <source>
        <dbReference type="EMBL" id="GAX81469.1"/>
    </source>
</evidence>
<gene>
    <name evidence="3" type="ORF">CEUSTIGMA_g8898.t1</name>
</gene>
<protein>
    <submittedName>
        <fullName evidence="3">Uncharacterized protein</fullName>
    </submittedName>
</protein>
<dbReference type="Pfam" id="PF05250">
    <property type="entry name" value="UPF0193"/>
    <property type="match status" value="1"/>
</dbReference>
<proteinExistence type="predicted"/>
<organism evidence="3 4">
    <name type="scientific">Chlamydomonas eustigma</name>
    <dbReference type="NCBI Taxonomy" id="1157962"/>
    <lineage>
        <taxon>Eukaryota</taxon>
        <taxon>Viridiplantae</taxon>
        <taxon>Chlorophyta</taxon>
        <taxon>core chlorophytes</taxon>
        <taxon>Chlorophyceae</taxon>
        <taxon>CS clade</taxon>
        <taxon>Chlamydomonadales</taxon>
        <taxon>Chlamydomonadaceae</taxon>
        <taxon>Chlamydomonas</taxon>
    </lineage>
</organism>
<sequence length="222" mass="24828">MSWGSNSSRKQEAGLSKENEQLLQAAMQKRGLSLRAMQDVTSSIKRGDGNWADHLNTSTSSFQQPSSKTNAKVKVPKFAGGSNSMPQPSAPYSFSGKRMNIEPVEREMWAGCAPGPDREAEKERLSKVMELGAKQLKAMELREAERRADLLRRQADPIKPVDLKEELIDQVVEEIRERREFLEQMQKVGKAATYDAIMKGEIAARLKELGDLGLDVRSGRPR</sequence>
<reference evidence="3 4" key="1">
    <citation type="submission" date="2017-08" db="EMBL/GenBank/DDBJ databases">
        <title>Acidophilic green algal genome provides insights into adaptation to an acidic environment.</title>
        <authorList>
            <person name="Hirooka S."/>
            <person name="Hirose Y."/>
            <person name="Kanesaki Y."/>
            <person name="Higuchi S."/>
            <person name="Fujiwara T."/>
            <person name="Onuma R."/>
            <person name="Era A."/>
            <person name="Ohbayashi R."/>
            <person name="Uzuka A."/>
            <person name="Nozaki H."/>
            <person name="Yoshikawa H."/>
            <person name="Miyagishima S.Y."/>
        </authorList>
    </citation>
    <scope>NUCLEOTIDE SEQUENCE [LARGE SCALE GENOMIC DNA]</scope>
    <source>
        <strain evidence="3 4">NIES-2499</strain>
    </source>
</reference>
<dbReference type="Proteomes" id="UP000232323">
    <property type="component" value="Unassembled WGS sequence"/>
</dbReference>
<accession>A0A250XEW7</accession>
<evidence type="ECO:0000313" key="4">
    <source>
        <dbReference type="Proteomes" id="UP000232323"/>
    </source>
</evidence>
<keyword evidence="1" id="KW-0175">Coiled coil</keyword>
<keyword evidence="4" id="KW-1185">Reference proteome</keyword>
<dbReference type="AlphaFoldDB" id="A0A250XEW7"/>
<name>A0A250XEW7_9CHLO</name>
<feature type="compositionally biased region" description="Polar residues" evidence="2">
    <location>
        <begin position="81"/>
        <end position="92"/>
    </location>
</feature>
<dbReference type="InterPro" id="IPR007914">
    <property type="entry name" value="UPF0193"/>
</dbReference>
<evidence type="ECO:0000256" key="1">
    <source>
        <dbReference type="SAM" id="Coils"/>
    </source>
</evidence>
<feature type="coiled-coil region" evidence="1">
    <location>
        <begin position="134"/>
        <end position="184"/>
    </location>
</feature>
<comment type="caution">
    <text evidence="3">The sequence shown here is derived from an EMBL/GenBank/DDBJ whole genome shotgun (WGS) entry which is preliminary data.</text>
</comment>
<feature type="compositionally biased region" description="Polar residues" evidence="2">
    <location>
        <begin position="55"/>
        <end position="70"/>
    </location>
</feature>
<dbReference type="OrthoDB" id="10262032at2759"/>
<dbReference type="EMBL" id="BEGY01000066">
    <property type="protein sequence ID" value="GAX81469.1"/>
    <property type="molecule type" value="Genomic_DNA"/>
</dbReference>